<evidence type="ECO:0000313" key="2">
    <source>
        <dbReference type="EMBL" id="CAJ0588203.1"/>
    </source>
</evidence>
<feature type="chain" id="PRO_5041240544" evidence="1">
    <location>
        <begin position="20"/>
        <end position="153"/>
    </location>
</feature>
<keyword evidence="3" id="KW-1185">Reference proteome</keyword>
<comment type="caution">
    <text evidence="2">The sequence shown here is derived from an EMBL/GenBank/DDBJ whole genome shotgun (WGS) entry which is preliminary data.</text>
</comment>
<organism evidence="2 3">
    <name type="scientific">Cylicocyclus nassatus</name>
    <name type="common">Nematode worm</name>
    <dbReference type="NCBI Taxonomy" id="53992"/>
    <lineage>
        <taxon>Eukaryota</taxon>
        <taxon>Metazoa</taxon>
        <taxon>Ecdysozoa</taxon>
        <taxon>Nematoda</taxon>
        <taxon>Chromadorea</taxon>
        <taxon>Rhabditida</taxon>
        <taxon>Rhabditina</taxon>
        <taxon>Rhabditomorpha</taxon>
        <taxon>Strongyloidea</taxon>
        <taxon>Strongylidae</taxon>
        <taxon>Cylicocyclus</taxon>
    </lineage>
</organism>
<dbReference type="EMBL" id="CATQJL010000001">
    <property type="protein sequence ID" value="CAJ0588203.1"/>
    <property type="molecule type" value="Genomic_DNA"/>
</dbReference>
<evidence type="ECO:0000313" key="3">
    <source>
        <dbReference type="Proteomes" id="UP001176961"/>
    </source>
</evidence>
<accession>A0AA36GEP2</accession>
<sequence length="153" mass="16921">MKLLLSASLLLGFAFYVEGEIIEHRRFKRGQQRYDASDVSVPAQVQATVDVEPSETVIKKTTYRTYQMQPTVVKKYISYGGGSVDGGTLDLSNLGISTGTGNLGGTFKVIGDPTVRVIQGSPTVYRSPTVHRHYRTKVRRGDFGRRGSMVINY</sequence>
<feature type="signal peptide" evidence="1">
    <location>
        <begin position="1"/>
        <end position="19"/>
    </location>
</feature>
<proteinExistence type="predicted"/>
<gene>
    <name evidence="2" type="ORF">CYNAS_LOCUS186</name>
</gene>
<protein>
    <submittedName>
        <fullName evidence="2">Uncharacterized protein</fullName>
    </submittedName>
</protein>
<dbReference type="Proteomes" id="UP001176961">
    <property type="component" value="Unassembled WGS sequence"/>
</dbReference>
<name>A0AA36GEP2_CYLNA</name>
<reference evidence="2" key="1">
    <citation type="submission" date="2023-07" db="EMBL/GenBank/DDBJ databases">
        <authorList>
            <consortium name="CYATHOMIX"/>
        </authorList>
    </citation>
    <scope>NUCLEOTIDE SEQUENCE</scope>
    <source>
        <strain evidence="2">N/A</strain>
    </source>
</reference>
<dbReference type="AlphaFoldDB" id="A0AA36GEP2"/>
<evidence type="ECO:0000256" key="1">
    <source>
        <dbReference type="SAM" id="SignalP"/>
    </source>
</evidence>
<keyword evidence="1" id="KW-0732">Signal</keyword>